<gene>
    <name evidence="1" type="ORF">BJY14_001765</name>
</gene>
<sequence>MSVVRPQRAISAGVSVPPSSLLHTTEYSMILWPGAAAGRVSCQATSGVSVVAFW</sequence>
<name>A0A7Y9EDT5_9ACTN</name>
<evidence type="ECO:0000313" key="2">
    <source>
        <dbReference type="Proteomes" id="UP000529783"/>
    </source>
</evidence>
<proteinExistence type="predicted"/>
<evidence type="ECO:0000313" key="1">
    <source>
        <dbReference type="EMBL" id="NYD45782.1"/>
    </source>
</evidence>
<dbReference type="Proteomes" id="UP000529783">
    <property type="component" value="Unassembled WGS sequence"/>
</dbReference>
<organism evidence="1 2">
    <name type="scientific">Actinomadura luteofluorescens</name>
    <dbReference type="NCBI Taxonomy" id="46163"/>
    <lineage>
        <taxon>Bacteria</taxon>
        <taxon>Bacillati</taxon>
        <taxon>Actinomycetota</taxon>
        <taxon>Actinomycetes</taxon>
        <taxon>Streptosporangiales</taxon>
        <taxon>Thermomonosporaceae</taxon>
        <taxon>Actinomadura</taxon>
    </lineage>
</organism>
<dbReference type="AlphaFoldDB" id="A0A7Y9EDT5"/>
<reference evidence="1 2" key="1">
    <citation type="submission" date="2020-07" db="EMBL/GenBank/DDBJ databases">
        <title>Sequencing the genomes of 1000 actinobacteria strains.</title>
        <authorList>
            <person name="Klenk H.-P."/>
        </authorList>
    </citation>
    <scope>NUCLEOTIDE SEQUENCE [LARGE SCALE GENOMIC DNA]</scope>
    <source>
        <strain evidence="1 2">DSM 40398</strain>
    </source>
</reference>
<comment type="caution">
    <text evidence="1">The sequence shown here is derived from an EMBL/GenBank/DDBJ whole genome shotgun (WGS) entry which is preliminary data.</text>
</comment>
<accession>A0A7Y9EDT5</accession>
<dbReference type="RefSeq" id="WP_179843148.1">
    <property type="nucleotide sequence ID" value="NZ_JACCBA010000001.1"/>
</dbReference>
<keyword evidence="2" id="KW-1185">Reference proteome</keyword>
<dbReference type="EMBL" id="JACCBA010000001">
    <property type="protein sequence ID" value="NYD45782.1"/>
    <property type="molecule type" value="Genomic_DNA"/>
</dbReference>
<protein>
    <submittedName>
        <fullName evidence="1">Uncharacterized protein</fullName>
    </submittedName>
</protein>